<feature type="transmembrane region" description="Helical" evidence="7">
    <location>
        <begin position="68"/>
        <end position="93"/>
    </location>
</feature>
<dbReference type="InterPro" id="IPR017871">
    <property type="entry name" value="ABC_transporter-like_CS"/>
</dbReference>
<dbReference type="GO" id="GO:0140359">
    <property type="term" value="F:ABC-type transporter activity"/>
    <property type="evidence" value="ECO:0007669"/>
    <property type="project" value="InterPro"/>
</dbReference>
<dbReference type="PROSITE" id="PS00211">
    <property type="entry name" value="ABC_TRANSPORTER_1"/>
    <property type="match status" value="1"/>
</dbReference>
<dbReference type="InterPro" id="IPR011527">
    <property type="entry name" value="ABC1_TM_dom"/>
</dbReference>
<dbReference type="SUPFAM" id="SSF90123">
    <property type="entry name" value="ABC transporter transmembrane region"/>
    <property type="match status" value="1"/>
</dbReference>
<evidence type="ECO:0000259" key="9">
    <source>
        <dbReference type="PROSITE" id="PS50929"/>
    </source>
</evidence>
<dbReference type="EMBL" id="NMQU01000008">
    <property type="protein sequence ID" value="OXM54913.1"/>
    <property type="molecule type" value="Genomic_DNA"/>
</dbReference>
<feature type="domain" description="ABC transmembrane type-1" evidence="9">
    <location>
        <begin position="32"/>
        <end position="310"/>
    </location>
</feature>
<accession>A0A229S7K4</accession>
<sequence>MTALARGKRPAVWRGVRSAFALVTTAAPGSFAAYIATGLLLAAVPVASAWATKFLVDGLLDRRSVGDLLVSGAVVAGTGVGLAVLPGFSAYCAKELQRRTRLSAHRRVAEVVNSFSGLAYFESPKMADRIRMARDSAGSASLEVVESGTNAIRSLITSAGFAGSLFALRPALAALVFVGSLPAVLMEARIHRRQVRNMWLLTPVHRKESFYSELLTGPRAAKEIRLFRAGAFVAGRAAGQIAKANTVARRLDGTVLRYELVAESITAVITTAGLAWVAMDVWRGTLSVGDLTLLLAAITATQGALASLFNDTARGYGALLHFQAYLDLRETPDDIPACPAPVPVRPLRDGIRIEDVWFRYHADQDWLLRGVTLDIPAGRTTALVGVNGAGKSTLIKLLCRLYEPCEGRILWDGVDIREFTPEAYRARLSAVFQDFVEYDLTAGENIGIGRLEALGDTAAIERAGRNAGIHDEITRLSAGYDTMLSLMFHQDDTQAEDRNGHTLSGGQWQRLALARAILQEDSDVLLLDEPSSRLDPAADRRLRTMLHSLRRGRTTLLISHRLHSIRDADSIAVIEEGRVTETGTHDELTERGGTYAELVAMQSDVLNLREPDLA</sequence>
<dbReference type="Gene3D" id="1.20.1560.10">
    <property type="entry name" value="ABC transporter type 1, transmembrane domain"/>
    <property type="match status" value="1"/>
</dbReference>
<dbReference type="OrthoDB" id="9806127at2"/>
<feature type="transmembrane region" description="Helical" evidence="7">
    <location>
        <begin position="20"/>
        <end position="48"/>
    </location>
</feature>
<dbReference type="GO" id="GO:0005524">
    <property type="term" value="F:ATP binding"/>
    <property type="evidence" value="ECO:0007669"/>
    <property type="project" value="UniProtKB-KW"/>
</dbReference>
<keyword evidence="11" id="KW-1185">Reference proteome</keyword>
<evidence type="ECO:0000313" key="11">
    <source>
        <dbReference type="Proteomes" id="UP000215563"/>
    </source>
</evidence>
<keyword evidence="4" id="KW-0067">ATP-binding</keyword>
<dbReference type="GO" id="GO:0034040">
    <property type="term" value="F:ATPase-coupled lipid transmembrane transporter activity"/>
    <property type="evidence" value="ECO:0007669"/>
    <property type="project" value="TreeGrafter"/>
</dbReference>
<dbReference type="PROSITE" id="PS50929">
    <property type="entry name" value="ABC_TM1F"/>
    <property type="match status" value="1"/>
</dbReference>
<dbReference type="RefSeq" id="WP_020630077.1">
    <property type="nucleotide sequence ID" value="NZ_KB913032.1"/>
</dbReference>
<dbReference type="PANTHER" id="PTHR24221">
    <property type="entry name" value="ATP-BINDING CASSETTE SUB-FAMILY B"/>
    <property type="match status" value="1"/>
</dbReference>
<dbReference type="InterPro" id="IPR003593">
    <property type="entry name" value="AAA+_ATPase"/>
</dbReference>
<evidence type="ECO:0000256" key="5">
    <source>
        <dbReference type="ARBA" id="ARBA00022989"/>
    </source>
</evidence>
<dbReference type="AlphaFoldDB" id="A0A229S7K4"/>
<evidence type="ECO:0000256" key="3">
    <source>
        <dbReference type="ARBA" id="ARBA00022741"/>
    </source>
</evidence>
<dbReference type="InterPro" id="IPR039421">
    <property type="entry name" value="Type_1_exporter"/>
</dbReference>
<keyword evidence="6 7" id="KW-0472">Membrane</keyword>
<gene>
    <name evidence="10" type="ORF">CFP75_01855</name>
</gene>
<evidence type="ECO:0000256" key="2">
    <source>
        <dbReference type="ARBA" id="ARBA00022692"/>
    </source>
</evidence>
<dbReference type="SUPFAM" id="SSF52540">
    <property type="entry name" value="P-loop containing nucleoside triphosphate hydrolases"/>
    <property type="match status" value="1"/>
</dbReference>
<evidence type="ECO:0000256" key="6">
    <source>
        <dbReference type="ARBA" id="ARBA00023136"/>
    </source>
</evidence>
<keyword evidence="5 7" id="KW-1133">Transmembrane helix</keyword>
<name>A0A229S7K4_AMYAL</name>
<protein>
    <submittedName>
        <fullName evidence="10">Multidrug ABC transporter permease</fullName>
    </submittedName>
</protein>
<dbReference type="Gene3D" id="3.40.50.300">
    <property type="entry name" value="P-loop containing nucleotide triphosphate hydrolases"/>
    <property type="match status" value="1"/>
</dbReference>
<organism evidence="10 11">
    <name type="scientific">Amycolatopsis alba DSM 44262</name>
    <dbReference type="NCBI Taxonomy" id="1125972"/>
    <lineage>
        <taxon>Bacteria</taxon>
        <taxon>Bacillati</taxon>
        <taxon>Actinomycetota</taxon>
        <taxon>Actinomycetes</taxon>
        <taxon>Pseudonocardiales</taxon>
        <taxon>Pseudonocardiaceae</taxon>
        <taxon>Amycolatopsis</taxon>
    </lineage>
</organism>
<dbReference type="Proteomes" id="UP000215563">
    <property type="component" value="Unassembled WGS sequence"/>
</dbReference>
<dbReference type="Pfam" id="PF00005">
    <property type="entry name" value="ABC_tran"/>
    <property type="match status" value="1"/>
</dbReference>
<dbReference type="GO" id="GO:0016887">
    <property type="term" value="F:ATP hydrolysis activity"/>
    <property type="evidence" value="ECO:0007669"/>
    <property type="project" value="InterPro"/>
</dbReference>
<evidence type="ECO:0000256" key="1">
    <source>
        <dbReference type="ARBA" id="ARBA00004651"/>
    </source>
</evidence>
<evidence type="ECO:0000256" key="4">
    <source>
        <dbReference type="ARBA" id="ARBA00022840"/>
    </source>
</evidence>
<dbReference type="SMART" id="SM00382">
    <property type="entry name" value="AAA"/>
    <property type="match status" value="1"/>
</dbReference>
<reference evidence="10 11" key="1">
    <citation type="submission" date="2017-07" db="EMBL/GenBank/DDBJ databases">
        <title>Amycolatopsis alba DSM 44262 Genome sequencing and assembly.</title>
        <authorList>
            <person name="Kaur N."/>
            <person name="Mayilraj S."/>
        </authorList>
    </citation>
    <scope>NUCLEOTIDE SEQUENCE [LARGE SCALE GENOMIC DNA]</scope>
    <source>
        <strain evidence="10 11">DSM 44262</strain>
    </source>
</reference>
<evidence type="ECO:0000313" key="10">
    <source>
        <dbReference type="EMBL" id="OXM54913.1"/>
    </source>
</evidence>
<evidence type="ECO:0000256" key="7">
    <source>
        <dbReference type="SAM" id="Phobius"/>
    </source>
</evidence>
<keyword evidence="2 7" id="KW-0812">Transmembrane</keyword>
<comment type="caution">
    <text evidence="10">The sequence shown here is derived from an EMBL/GenBank/DDBJ whole genome shotgun (WGS) entry which is preliminary data.</text>
</comment>
<dbReference type="InterPro" id="IPR036640">
    <property type="entry name" value="ABC1_TM_sf"/>
</dbReference>
<dbReference type="PROSITE" id="PS50893">
    <property type="entry name" value="ABC_TRANSPORTER_2"/>
    <property type="match status" value="1"/>
</dbReference>
<dbReference type="GO" id="GO:0005886">
    <property type="term" value="C:plasma membrane"/>
    <property type="evidence" value="ECO:0007669"/>
    <property type="project" value="UniProtKB-SubCell"/>
</dbReference>
<dbReference type="PANTHER" id="PTHR24221:SF654">
    <property type="entry name" value="ATP-BINDING CASSETTE SUB-FAMILY B MEMBER 6"/>
    <property type="match status" value="1"/>
</dbReference>
<evidence type="ECO:0000259" key="8">
    <source>
        <dbReference type="PROSITE" id="PS50893"/>
    </source>
</evidence>
<feature type="domain" description="ABC transporter" evidence="8">
    <location>
        <begin position="351"/>
        <end position="601"/>
    </location>
</feature>
<dbReference type="InterPro" id="IPR003439">
    <property type="entry name" value="ABC_transporter-like_ATP-bd"/>
</dbReference>
<proteinExistence type="predicted"/>
<comment type="subcellular location">
    <subcellularLocation>
        <location evidence="1">Cell membrane</location>
        <topology evidence="1">Multi-pass membrane protein</topology>
    </subcellularLocation>
</comment>
<dbReference type="InterPro" id="IPR027417">
    <property type="entry name" value="P-loop_NTPase"/>
</dbReference>
<keyword evidence="3" id="KW-0547">Nucleotide-binding</keyword>